<protein>
    <recommendedName>
        <fullName evidence="3">CCHC-type domain-containing protein</fullName>
    </recommendedName>
</protein>
<gene>
    <name evidence="1" type="ORF">O181_011685</name>
</gene>
<proteinExistence type="predicted"/>
<organism evidence="1 2">
    <name type="scientific">Austropuccinia psidii MF-1</name>
    <dbReference type="NCBI Taxonomy" id="1389203"/>
    <lineage>
        <taxon>Eukaryota</taxon>
        <taxon>Fungi</taxon>
        <taxon>Dikarya</taxon>
        <taxon>Basidiomycota</taxon>
        <taxon>Pucciniomycotina</taxon>
        <taxon>Pucciniomycetes</taxon>
        <taxon>Pucciniales</taxon>
        <taxon>Sphaerophragmiaceae</taxon>
        <taxon>Austropuccinia</taxon>
    </lineage>
</organism>
<evidence type="ECO:0008006" key="3">
    <source>
        <dbReference type="Google" id="ProtNLM"/>
    </source>
</evidence>
<evidence type="ECO:0000313" key="2">
    <source>
        <dbReference type="Proteomes" id="UP000765509"/>
    </source>
</evidence>
<dbReference type="EMBL" id="AVOT02002929">
    <property type="protein sequence ID" value="MBW0471970.1"/>
    <property type="molecule type" value="Genomic_DNA"/>
</dbReference>
<reference evidence="1" key="1">
    <citation type="submission" date="2021-03" db="EMBL/GenBank/DDBJ databases">
        <title>Draft genome sequence of rust myrtle Austropuccinia psidii MF-1, a brazilian biotype.</title>
        <authorList>
            <person name="Quecine M.C."/>
            <person name="Pachon D.M.R."/>
            <person name="Bonatelli M.L."/>
            <person name="Correr F.H."/>
            <person name="Franceschini L.M."/>
            <person name="Leite T.F."/>
            <person name="Margarido G.R.A."/>
            <person name="Almeida C.A."/>
            <person name="Ferrarezi J.A."/>
            <person name="Labate C.A."/>
        </authorList>
    </citation>
    <scope>NUCLEOTIDE SEQUENCE</scope>
    <source>
        <strain evidence="1">MF-1</strain>
    </source>
</reference>
<dbReference type="Proteomes" id="UP000765509">
    <property type="component" value="Unassembled WGS sequence"/>
</dbReference>
<accession>A0A9Q3GM55</accession>
<dbReference type="AlphaFoldDB" id="A0A9Q3GM55"/>
<comment type="caution">
    <text evidence="1">The sequence shown here is derived from an EMBL/GenBank/DDBJ whole genome shotgun (WGS) entry which is preliminary data.</text>
</comment>
<dbReference type="OrthoDB" id="2506424at2759"/>
<evidence type="ECO:0000313" key="1">
    <source>
        <dbReference type="EMBL" id="MBW0471970.1"/>
    </source>
</evidence>
<name>A0A9Q3GM55_9BASI</name>
<sequence length="203" mass="23156">MQSRWLLESRNLWTHLGVPLFVTTQALYPVLVHSVSTQFDVNIETEIVRFCEENEIPREHLKKIKWIGNPTEQKKAHWSILMFLGDRSLAERISKGGLAYIMTHLRPIAFTPGTLQCFNCLKIGNIAHSCENEALCANCGKKHNTREFKIEKSAFLCVHCINADSEKDTPIDRMDAKYHHSFMSAHCPIKQAELAEANSACFL</sequence>
<keyword evidence="2" id="KW-1185">Reference proteome</keyword>